<reference evidence="1" key="1">
    <citation type="submission" date="2022-05" db="EMBL/GenBank/DDBJ databases">
        <authorList>
            <person name="Friedrich I."/>
            <person name="Poehlein A."/>
            <person name="Schneider D."/>
            <person name="Hertel R."/>
            <person name="Daniel R."/>
        </authorList>
    </citation>
    <scope>NUCLEOTIDE SEQUENCE</scope>
</reference>
<accession>A0A9E7N7C0</accession>
<name>A0A9E7N7C0_9CAUD</name>
<evidence type="ECO:0000313" key="1">
    <source>
        <dbReference type="EMBL" id="UTC29802.1"/>
    </source>
</evidence>
<evidence type="ECO:0000313" key="2">
    <source>
        <dbReference type="Proteomes" id="UP001057427"/>
    </source>
</evidence>
<organism evidence="1 2">
    <name type="scientific">Brevundimonas phage vB_BgoS-Bajun</name>
    <dbReference type="NCBI Taxonomy" id="2948594"/>
    <lineage>
        <taxon>Viruses</taxon>
        <taxon>Duplodnaviria</taxon>
        <taxon>Heunggongvirae</taxon>
        <taxon>Uroviricota</taxon>
        <taxon>Caudoviricetes</taxon>
        <taxon>Dolichocephalovirinae</taxon>
    </lineage>
</organism>
<gene>
    <name evidence="1" type="ORF">BAJUN_01720</name>
</gene>
<dbReference type="Proteomes" id="UP001057427">
    <property type="component" value="Segment"/>
</dbReference>
<dbReference type="EMBL" id="ON529858">
    <property type="protein sequence ID" value="UTC29802.1"/>
    <property type="molecule type" value="Genomic_DNA"/>
</dbReference>
<sequence>MTKPAKPRKLTRAELARKVLELEGQLASSYHFATLELHKAGDNLMASGVLISLTALGGREIIKPVVIRDGLSAATIAALRADMVRSYELATSFKPKA</sequence>
<proteinExistence type="predicted"/>
<protein>
    <submittedName>
        <fullName evidence="1">Uncharacterized protein</fullName>
    </submittedName>
</protein>
<keyword evidence="2" id="KW-1185">Reference proteome</keyword>